<feature type="region of interest" description="Disordered" evidence="1">
    <location>
        <begin position="1"/>
        <end position="60"/>
    </location>
</feature>
<organism evidence="2 3">
    <name type="scientific">Roseomonas alba</name>
    <dbReference type="NCBI Taxonomy" id="2846776"/>
    <lineage>
        <taxon>Bacteria</taxon>
        <taxon>Pseudomonadati</taxon>
        <taxon>Pseudomonadota</taxon>
        <taxon>Alphaproteobacteria</taxon>
        <taxon>Acetobacterales</taxon>
        <taxon>Roseomonadaceae</taxon>
        <taxon>Roseomonas</taxon>
    </lineage>
</organism>
<sequence length="60" mass="6842">MARKPNYGQQRADVNRSKQAKKEAKLREREEAVAKRKAGGQDAEPEYEPDTAEDQEPARD</sequence>
<evidence type="ECO:0008006" key="4">
    <source>
        <dbReference type="Google" id="ProtNLM"/>
    </source>
</evidence>
<feature type="compositionally biased region" description="Basic and acidic residues" evidence="1">
    <location>
        <begin position="13"/>
        <end position="34"/>
    </location>
</feature>
<proteinExistence type="predicted"/>
<evidence type="ECO:0000313" key="2">
    <source>
        <dbReference type="EMBL" id="MBW6401516.1"/>
    </source>
</evidence>
<evidence type="ECO:0000256" key="1">
    <source>
        <dbReference type="SAM" id="MobiDB-lite"/>
    </source>
</evidence>
<dbReference type="RefSeq" id="WP_219766245.1">
    <property type="nucleotide sequence ID" value="NZ_JAHYBZ010000012.1"/>
</dbReference>
<gene>
    <name evidence="2" type="ORF">KPL78_26935</name>
</gene>
<comment type="caution">
    <text evidence="2">The sequence shown here is derived from an EMBL/GenBank/DDBJ whole genome shotgun (WGS) entry which is preliminary data.</text>
</comment>
<dbReference type="Proteomes" id="UP001196565">
    <property type="component" value="Unassembled WGS sequence"/>
</dbReference>
<evidence type="ECO:0000313" key="3">
    <source>
        <dbReference type="Proteomes" id="UP001196565"/>
    </source>
</evidence>
<keyword evidence="3" id="KW-1185">Reference proteome</keyword>
<accession>A0ABS7AGY3</accession>
<protein>
    <recommendedName>
        <fullName evidence="4">DUF4169 family protein</fullName>
    </recommendedName>
</protein>
<reference evidence="2 3" key="1">
    <citation type="submission" date="2021-07" db="EMBL/GenBank/DDBJ databases">
        <authorList>
            <person name="So Y."/>
        </authorList>
    </citation>
    <scope>NUCLEOTIDE SEQUENCE [LARGE SCALE GENOMIC DNA]</scope>
    <source>
        <strain evidence="2 3">HJA6</strain>
    </source>
</reference>
<feature type="compositionally biased region" description="Acidic residues" evidence="1">
    <location>
        <begin position="43"/>
        <end position="60"/>
    </location>
</feature>
<dbReference type="EMBL" id="JAHYBZ010000012">
    <property type="protein sequence ID" value="MBW6401516.1"/>
    <property type="molecule type" value="Genomic_DNA"/>
</dbReference>
<name>A0ABS7AGY3_9PROT</name>